<sequence length="47" mass="5198">PRNKNIFFISSAAAKAVQKLILIGSTTARAVQGSNILIQKFKIRKKQ</sequence>
<dbReference type="Proteomes" id="UP000789860">
    <property type="component" value="Unassembled WGS sequence"/>
</dbReference>
<proteinExistence type="predicted"/>
<feature type="non-terminal residue" evidence="1">
    <location>
        <position position="1"/>
    </location>
</feature>
<gene>
    <name evidence="1" type="ORF">SCALOS_LOCUS8240</name>
</gene>
<comment type="caution">
    <text evidence="1">The sequence shown here is derived from an EMBL/GenBank/DDBJ whole genome shotgun (WGS) entry which is preliminary data.</text>
</comment>
<name>A0ACA9NEQ2_9GLOM</name>
<keyword evidence="2" id="KW-1185">Reference proteome</keyword>
<accession>A0ACA9NEQ2</accession>
<evidence type="ECO:0000313" key="1">
    <source>
        <dbReference type="EMBL" id="CAG8638630.1"/>
    </source>
</evidence>
<feature type="non-terminal residue" evidence="1">
    <location>
        <position position="47"/>
    </location>
</feature>
<dbReference type="EMBL" id="CAJVPM010021124">
    <property type="protein sequence ID" value="CAG8638630.1"/>
    <property type="molecule type" value="Genomic_DNA"/>
</dbReference>
<evidence type="ECO:0000313" key="2">
    <source>
        <dbReference type="Proteomes" id="UP000789860"/>
    </source>
</evidence>
<organism evidence="1 2">
    <name type="scientific">Scutellospora calospora</name>
    <dbReference type="NCBI Taxonomy" id="85575"/>
    <lineage>
        <taxon>Eukaryota</taxon>
        <taxon>Fungi</taxon>
        <taxon>Fungi incertae sedis</taxon>
        <taxon>Mucoromycota</taxon>
        <taxon>Glomeromycotina</taxon>
        <taxon>Glomeromycetes</taxon>
        <taxon>Diversisporales</taxon>
        <taxon>Gigasporaceae</taxon>
        <taxon>Scutellospora</taxon>
    </lineage>
</organism>
<protein>
    <submittedName>
        <fullName evidence="1">11595_t:CDS:1</fullName>
    </submittedName>
</protein>
<reference evidence="1" key="1">
    <citation type="submission" date="2021-06" db="EMBL/GenBank/DDBJ databases">
        <authorList>
            <person name="Kallberg Y."/>
            <person name="Tangrot J."/>
            <person name="Rosling A."/>
        </authorList>
    </citation>
    <scope>NUCLEOTIDE SEQUENCE</scope>
    <source>
        <strain evidence="1">AU212A</strain>
    </source>
</reference>